<accession>A0A2R4VZ47</accession>
<dbReference type="KEGG" id="taci:TDSAC_0431"/>
<gene>
    <name evidence="1" type="ORF">TDSAC_0431</name>
</gene>
<organism evidence="1 2">
    <name type="scientific">Thermodesulfobium acidiphilum</name>
    <dbReference type="NCBI Taxonomy" id="1794699"/>
    <lineage>
        <taxon>Bacteria</taxon>
        <taxon>Pseudomonadati</taxon>
        <taxon>Thermodesulfobiota</taxon>
        <taxon>Thermodesulfobiia</taxon>
        <taxon>Thermodesulfobiales</taxon>
        <taxon>Thermodesulfobiaceae</taxon>
        <taxon>Thermodesulfobium</taxon>
    </lineage>
</organism>
<evidence type="ECO:0000313" key="1">
    <source>
        <dbReference type="EMBL" id="AWB09807.1"/>
    </source>
</evidence>
<proteinExistence type="predicted"/>
<dbReference type="Proteomes" id="UP000244792">
    <property type="component" value="Chromosome"/>
</dbReference>
<dbReference type="EMBL" id="CP020921">
    <property type="protein sequence ID" value="AWB09807.1"/>
    <property type="molecule type" value="Genomic_DNA"/>
</dbReference>
<protein>
    <submittedName>
        <fullName evidence="1">Uncharacterized protein</fullName>
    </submittedName>
</protein>
<dbReference type="AlphaFoldDB" id="A0A2R4VZ47"/>
<sequence length="142" mass="16112">MKYKLILLFVISVLILFSYNLAQAQSCFLQEKLTEFQIYKSITAKSFNDPLLIGQCKGCIEEPAATCTWHGQEIPLQHIQNVTVEGFRDAQLVGQCQLHAPGSCLNGEFINVWRAPNEYPGKLLVHNGYQGPQCTYQTWIME</sequence>
<dbReference type="RefSeq" id="WP_108308618.1">
    <property type="nucleotide sequence ID" value="NZ_CP020921.1"/>
</dbReference>
<keyword evidence="2" id="KW-1185">Reference proteome</keyword>
<evidence type="ECO:0000313" key="2">
    <source>
        <dbReference type="Proteomes" id="UP000244792"/>
    </source>
</evidence>
<reference evidence="1 2" key="1">
    <citation type="submission" date="2017-04" db="EMBL/GenBank/DDBJ databases">
        <title>Genomic insights into metabolism of Thermodesulfobium acidiphilum.</title>
        <authorList>
            <person name="Toshchakov S.V."/>
            <person name="Frolov E.N."/>
            <person name="Kublanov I.V."/>
            <person name="Samarov N.I."/>
            <person name="Novikov A."/>
            <person name="Lebedinsky A.V."/>
            <person name="Bonch-Osmolovskaya E.A."/>
            <person name="Chernyh N.A."/>
        </authorList>
    </citation>
    <scope>NUCLEOTIDE SEQUENCE [LARGE SCALE GENOMIC DNA]</scope>
    <source>
        <strain evidence="1 2">3127-1</strain>
    </source>
</reference>
<dbReference type="OrthoDB" id="9553516at2"/>
<name>A0A2R4VZ47_THEAF</name>